<dbReference type="AlphaFoldDB" id="A0AAN4ZDU7"/>
<feature type="chain" id="PRO_5042981377" evidence="1">
    <location>
        <begin position="17"/>
        <end position="164"/>
    </location>
</feature>
<dbReference type="Proteomes" id="UP001328107">
    <property type="component" value="Unassembled WGS sequence"/>
</dbReference>
<comment type="caution">
    <text evidence="2">The sequence shown here is derived from an EMBL/GenBank/DDBJ whole genome shotgun (WGS) entry which is preliminary data.</text>
</comment>
<sequence>MRLIWPLLLVPSLILANVSFDPPTKDDLRKLLEHSTAYEMANRIADDLCKEYDDLCPANKDEKILLKREMIYFAASEEDARDKVLEGSPSSYKILPGVITKLKEINRRDVPEVKEDGHKFLIYQLCMKPVMDLLKEKKRKYEGMNKKEIRSDVVANLKRLMELF</sequence>
<accession>A0AAN4ZDU7</accession>
<feature type="signal peptide" evidence="1">
    <location>
        <begin position="1"/>
        <end position="16"/>
    </location>
</feature>
<keyword evidence="1" id="KW-0732">Signal</keyword>
<reference evidence="3" key="1">
    <citation type="submission" date="2022-10" db="EMBL/GenBank/DDBJ databases">
        <title>Genome assembly of Pristionchus species.</title>
        <authorList>
            <person name="Yoshida K."/>
            <person name="Sommer R.J."/>
        </authorList>
    </citation>
    <scope>NUCLEOTIDE SEQUENCE [LARGE SCALE GENOMIC DNA]</scope>
    <source>
        <strain evidence="3">RS5460</strain>
    </source>
</reference>
<protein>
    <submittedName>
        <fullName evidence="2">Uncharacterized protein</fullName>
    </submittedName>
</protein>
<evidence type="ECO:0000313" key="3">
    <source>
        <dbReference type="Proteomes" id="UP001328107"/>
    </source>
</evidence>
<organism evidence="2 3">
    <name type="scientific">Pristionchus mayeri</name>
    <dbReference type="NCBI Taxonomy" id="1317129"/>
    <lineage>
        <taxon>Eukaryota</taxon>
        <taxon>Metazoa</taxon>
        <taxon>Ecdysozoa</taxon>
        <taxon>Nematoda</taxon>
        <taxon>Chromadorea</taxon>
        <taxon>Rhabditida</taxon>
        <taxon>Rhabditina</taxon>
        <taxon>Diplogasteromorpha</taxon>
        <taxon>Diplogasteroidea</taxon>
        <taxon>Neodiplogasteridae</taxon>
        <taxon>Pristionchus</taxon>
    </lineage>
</organism>
<keyword evidence="3" id="KW-1185">Reference proteome</keyword>
<gene>
    <name evidence="2" type="ORF">PMAYCL1PPCAC_06070</name>
</gene>
<feature type="non-terminal residue" evidence="2">
    <location>
        <position position="164"/>
    </location>
</feature>
<evidence type="ECO:0000256" key="1">
    <source>
        <dbReference type="SAM" id="SignalP"/>
    </source>
</evidence>
<dbReference type="EMBL" id="BTRK01000002">
    <property type="protein sequence ID" value="GMR35875.1"/>
    <property type="molecule type" value="Genomic_DNA"/>
</dbReference>
<proteinExistence type="predicted"/>
<name>A0AAN4ZDU7_9BILA</name>
<evidence type="ECO:0000313" key="2">
    <source>
        <dbReference type="EMBL" id="GMR35875.1"/>
    </source>
</evidence>